<dbReference type="EMBL" id="JAAGOH010000038">
    <property type="protein sequence ID" value="NDY93531.1"/>
    <property type="molecule type" value="Genomic_DNA"/>
</dbReference>
<sequence length="61" mass="6410">MAAGSPTDRSAIAYTRDNLVRMEAERPRSALAATPRPAHPGAGQGIALACCTKGLKGEMKW</sequence>
<gene>
    <name evidence="1" type="ORF">G3A44_20270</name>
</gene>
<comment type="caution">
    <text evidence="1">The sequence shown here is derived from an EMBL/GenBank/DDBJ whole genome shotgun (WGS) entry which is preliminary data.</text>
</comment>
<protein>
    <submittedName>
        <fullName evidence="1">Uncharacterized protein</fullName>
    </submittedName>
</protein>
<reference evidence="1 2" key="1">
    <citation type="submission" date="2020-02" db="EMBL/GenBank/DDBJ databases">
        <title>Ideonella bacterium strain TBM-1.</title>
        <authorList>
            <person name="Chen W.-M."/>
        </authorList>
    </citation>
    <scope>NUCLEOTIDE SEQUENCE [LARGE SCALE GENOMIC DNA]</scope>
    <source>
        <strain evidence="1 2">TBM-1</strain>
    </source>
</reference>
<dbReference type="AlphaFoldDB" id="A0A7C9PKI8"/>
<accession>A0A7C9PKI8</accession>
<dbReference type="Proteomes" id="UP000484255">
    <property type="component" value="Unassembled WGS sequence"/>
</dbReference>
<organism evidence="1 2">
    <name type="scientific">Ideonella livida</name>
    <dbReference type="NCBI Taxonomy" id="2707176"/>
    <lineage>
        <taxon>Bacteria</taxon>
        <taxon>Pseudomonadati</taxon>
        <taxon>Pseudomonadota</taxon>
        <taxon>Betaproteobacteria</taxon>
        <taxon>Burkholderiales</taxon>
        <taxon>Sphaerotilaceae</taxon>
        <taxon>Ideonella</taxon>
    </lineage>
</organism>
<name>A0A7C9PKI8_9BURK</name>
<keyword evidence="2" id="KW-1185">Reference proteome</keyword>
<proteinExistence type="predicted"/>
<evidence type="ECO:0000313" key="1">
    <source>
        <dbReference type="EMBL" id="NDY93531.1"/>
    </source>
</evidence>
<evidence type="ECO:0000313" key="2">
    <source>
        <dbReference type="Proteomes" id="UP000484255"/>
    </source>
</evidence>
<dbReference type="RefSeq" id="WP_163459567.1">
    <property type="nucleotide sequence ID" value="NZ_JAAGOH010000038.1"/>
</dbReference>